<dbReference type="AlphaFoldDB" id="A0A1L9SYK8"/>
<dbReference type="STRING" id="1036612.A0A1L9SYK8"/>
<proteinExistence type="predicted"/>
<reference evidence="2" key="1">
    <citation type="journal article" date="2017" name="Genome Biol.">
        <title>Comparative genomics reveals high biological diversity and specific adaptations in the industrially and medically important fungal genus Aspergillus.</title>
        <authorList>
            <person name="de Vries R.P."/>
            <person name="Riley R."/>
            <person name="Wiebenga A."/>
            <person name="Aguilar-Osorio G."/>
            <person name="Amillis S."/>
            <person name="Uchima C.A."/>
            <person name="Anderluh G."/>
            <person name="Asadollahi M."/>
            <person name="Askin M."/>
            <person name="Barry K."/>
            <person name="Battaglia E."/>
            <person name="Bayram O."/>
            <person name="Benocci T."/>
            <person name="Braus-Stromeyer S.A."/>
            <person name="Caldana C."/>
            <person name="Canovas D."/>
            <person name="Cerqueira G.C."/>
            <person name="Chen F."/>
            <person name="Chen W."/>
            <person name="Choi C."/>
            <person name="Clum A."/>
            <person name="Dos Santos R.A."/>
            <person name="Damasio A.R."/>
            <person name="Diallinas G."/>
            <person name="Emri T."/>
            <person name="Fekete E."/>
            <person name="Flipphi M."/>
            <person name="Freyberg S."/>
            <person name="Gallo A."/>
            <person name="Gournas C."/>
            <person name="Habgood R."/>
            <person name="Hainaut M."/>
            <person name="Harispe M.L."/>
            <person name="Henrissat B."/>
            <person name="Hilden K.S."/>
            <person name="Hope R."/>
            <person name="Hossain A."/>
            <person name="Karabika E."/>
            <person name="Karaffa L."/>
            <person name="Karanyi Z."/>
            <person name="Krasevec N."/>
            <person name="Kuo A."/>
            <person name="Kusch H."/>
            <person name="LaButti K."/>
            <person name="Lagendijk E.L."/>
            <person name="Lapidus A."/>
            <person name="Levasseur A."/>
            <person name="Lindquist E."/>
            <person name="Lipzen A."/>
            <person name="Logrieco A.F."/>
            <person name="MacCabe A."/>
            <person name="Maekelae M.R."/>
            <person name="Malavazi I."/>
            <person name="Melin P."/>
            <person name="Meyer V."/>
            <person name="Mielnichuk N."/>
            <person name="Miskei M."/>
            <person name="Molnar A.P."/>
            <person name="Mule G."/>
            <person name="Ngan C.Y."/>
            <person name="Orejas M."/>
            <person name="Orosz E."/>
            <person name="Ouedraogo J.P."/>
            <person name="Overkamp K.M."/>
            <person name="Park H.-S."/>
            <person name="Perrone G."/>
            <person name="Piumi F."/>
            <person name="Punt P.J."/>
            <person name="Ram A.F."/>
            <person name="Ramon A."/>
            <person name="Rauscher S."/>
            <person name="Record E."/>
            <person name="Riano-Pachon D.M."/>
            <person name="Robert V."/>
            <person name="Roehrig J."/>
            <person name="Ruller R."/>
            <person name="Salamov A."/>
            <person name="Salih N.S."/>
            <person name="Samson R.A."/>
            <person name="Sandor E."/>
            <person name="Sanguinetti M."/>
            <person name="Schuetze T."/>
            <person name="Sepcic K."/>
            <person name="Shelest E."/>
            <person name="Sherlock G."/>
            <person name="Sophianopoulou V."/>
            <person name="Squina F.M."/>
            <person name="Sun H."/>
            <person name="Susca A."/>
            <person name="Todd R.B."/>
            <person name="Tsang A."/>
            <person name="Unkles S.E."/>
            <person name="van de Wiele N."/>
            <person name="van Rossen-Uffink D."/>
            <person name="Oliveira J.V."/>
            <person name="Vesth T.C."/>
            <person name="Visser J."/>
            <person name="Yu J.-H."/>
            <person name="Zhou M."/>
            <person name="Andersen M.R."/>
            <person name="Archer D.B."/>
            <person name="Baker S.E."/>
            <person name="Benoit I."/>
            <person name="Brakhage A.A."/>
            <person name="Braus G.H."/>
            <person name="Fischer R."/>
            <person name="Frisvad J.C."/>
            <person name="Goldman G.H."/>
            <person name="Houbraken J."/>
            <person name="Oakley B."/>
            <person name="Pocsi I."/>
            <person name="Scazzocchio C."/>
            <person name="Seiboth B."/>
            <person name="vanKuyk P.A."/>
            <person name="Wortman J."/>
            <person name="Dyer P.S."/>
            <person name="Grigoriev I.V."/>
        </authorList>
    </citation>
    <scope>NUCLEOTIDE SEQUENCE [LARGE SCALE GENOMIC DNA]</scope>
    <source>
        <strain evidence="2">CBS 593.65</strain>
    </source>
</reference>
<protein>
    <recommendedName>
        <fullName evidence="3">MIT domain-containing protein</fullName>
    </recommendedName>
</protein>
<name>A0A1L9SYK8_9EURO</name>
<dbReference type="VEuPathDB" id="FungiDB:ASPSYDRAFT_165033"/>
<dbReference type="EMBL" id="KV878604">
    <property type="protein sequence ID" value="OJJ52161.1"/>
    <property type="molecule type" value="Genomic_DNA"/>
</dbReference>
<sequence>MARKIDTNNDIYKLAARPFILERSGEYDQAIKVYQNAIEILGMSIEKFKKMNVPRVNRKMFERQIKIHHDRLAYLQTLKGKGNFSDIVLPPTVLDAMDGLDRKDGDSSPWTLSQATLHSYRSIADEDTGTDAKEIPRQLKPILEATDSTQIPFFSLSLPMTPDPLTYRISHDSEFVELGARSHWVFVKDTTNTHVLYALQAIWSDQVPIIEAVLRRPGEFLPQVGAIPDRETKSRDWSPRRFQYGGRNFVWKSGRTDGKEKSADGGLFKSFAWEALYETKRVWLKEGSQTGKLEDETVGKCLCWGEKGGGNGAAHSIYMNPGLDMHFREHLLAAQLARFVRCRYPPHKDSKGVEAVAAGGTILSILEMASS</sequence>
<evidence type="ECO:0008006" key="3">
    <source>
        <dbReference type="Google" id="ProtNLM"/>
    </source>
</evidence>
<evidence type="ECO:0000313" key="1">
    <source>
        <dbReference type="EMBL" id="OJJ52161.1"/>
    </source>
</evidence>
<dbReference type="GeneID" id="63759387"/>
<keyword evidence="2" id="KW-1185">Reference proteome</keyword>
<gene>
    <name evidence="1" type="ORF">ASPSYDRAFT_165033</name>
</gene>
<dbReference type="Gene3D" id="1.20.58.80">
    <property type="entry name" value="Phosphotransferase system, lactose/cellobiose-type IIA subunit"/>
    <property type="match status" value="1"/>
</dbReference>
<organism evidence="1 2">
    <name type="scientific">Aspergillus sydowii CBS 593.65</name>
    <dbReference type="NCBI Taxonomy" id="1036612"/>
    <lineage>
        <taxon>Eukaryota</taxon>
        <taxon>Fungi</taxon>
        <taxon>Dikarya</taxon>
        <taxon>Ascomycota</taxon>
        <taxon>Pezizomycotina</taxon>
        <taxon>Eurotiomycetes</taxon>
        <taxon>Eurotiomycetidae</taxon>
        <taxon>Eurotiales</taxon>
        <taxon>Aspergillaceae</taxon>
        <taxon>Aspergillus</taxon>
        <taxon>Aspergillus subgen. Nidulantes</taxon>
    </lineage>
</organism>
<accession>A0A1L9SYK8</accession>
<dbReference type="OrthoDB" id="5120991at2759"/>
<dbReference type="RefSeq" id="XP_040695967.1">
    <property type="nucleotide sequence ID" value="XM_040843314.1"/>
</dbReference>
<dbReference type="Proteomes" id="UP000184356">
    <property type="component" value="Unassembled WGS sequence"/>
</dbReference>
<evidence type="ECO:0000313" key="2">
    <source>
        <dbReference type="Proteomes" id="UP000184356"/>
    </source>
</evidence>